<dbReference type="STRING" id="247490.KSU1_D0408"/>
<organism evidence="17 18">
    <name type="scientific">Candidatus Jettenia caeni</name>
    <dbReference type="NCBI Taxonomy" id="247490"/>
    <lineage>
        <taxon>Bacteria</taxon>
        <taxon>Pseudomonadati</taxon>
        <taxon>Planctomycetota</taxon>
        <taxon>Candidatus Brocadiia</taxon>
        <taxon>Candidatus Brocadiales</taxon>
        <taxon>Candidatus Brocadiaceae</taxon>
        <taxon>Candidatus Jettenia</taxon>
    </lineage>
</organism>
<dbReference type="GO" id="GO:0005524">
    <property type="term" value="F:ATP binding"/>
    <property type="evidence" value="ECO:0007669"/>
    <property type="project" value="UniProtKB-KW"/>
</dbReference>
<dbReference type="eggNOG" id="COG5002">
    <property type="taxonomic scope" value="Bacteria"/>
</dbReference>
<dbReference type="PANTHER" id="PTHR45528">
    <property type="entry name" value="SENSOR HISTIDINE KINASE CPXA"/>
    <property type="match status" value="1"/>
</dbReference>
<dbReference type="EC" id="2.7.13.3" evidence="3"/>
<feature type="domain" description="Histidine kinase" evidence="15">
    <location>
        <begin position="258"/>
        <end position="495"/>
    </location>
</feature>
<dbReference type="Gene3D" id="6.10.340.10">
    <property type="match status" value="1"/>
</dbReference>
<dbReference type="Gene3D" id="3.30.565.10">
    <property type="entry name" value="Histidine kinase-like ATPase, C-terminal domain"/>
    <property type="match status" value="1"/>
</dbReference>
<dbReference type="SMART" id="SM00304">
    <property type="entry name" value="HAMP"/>
    <property type="match status" value="1"/>
</dbReference>
<dbReference type="CDD" id="cd00082">
    <property type="entry name" value="HisKA"/>
    <property type="match status" value="1"/>
</dbReference>
<keyword evidence="10" id="KW-0067">ATP-binding</keyword>
<evidence type="ECO:0000256" key="5">
    <source>
        <dbReference type="ARBA" id="ARBA00022553"/>
    </source>
</evidence>
<dbReference type="AlphaFoldDB" id="I3IPS2"/>
<dbReference type="SMART" id="SM00387">
    <property type="entry name" value="HATPase_c"/>
    <property type="match status" value="1"/>
</dbReference>
<feature type="transmembrane region" description="Helical" evidence="14">
    <location>
        <begin position="177"/>
        <end position="196"/>
    </location>
</feature>
<keyword evidence="5" id="KW-0597">Phosphoprotein</keyword>
<dbReference type="InterPro" id="IPR036097">
    <property type="entry name" value="HisK_dim/P_sf"/>
</dbReference>
<comment type="subcellular location">
    <subcellularLocation>
        <location evidence="2">Cell membrane</location>
        <topology evidence="2">Multi-pass membrane protein</topology>
    </subcellularLocation>
</comment>
<dbReference type="PANTHER" id="PTHR45528:SF1">
    <property type="entry name" value="SENSOR HISTIDINE KINASE CPXA"/>
    <property type="match status" value="1"/>
</dbReference>
<keyword evidence="6" id="KW-0808">Transferase</keyword>
<evidence type="ECO:0000256" key="13">
    <source>
        <dbReference type="ARBA" id="ARBA00023136"/>
    </source>
</evidence>
<dbReference type="InterPro" id="IPR050398">
    <property type="entry name" value="HssS/ArlS-like"/>
</dbReference>
<dbReference type="OrthoDB" id="9813151at2"/>
<evidence type="ECO:0000256" key="14">
    <source>
        <dbReference type="SAM" id="Phobius"/>
    </source>
</evidence>
<evidence type="ECO:0000256" key="3">
    <source>
        <dbReference type="ARBA" id="ARBA00012438"/>
    </source>
</evidence>
<dbReference type="InterPro" id="IPR003661">
    <property type="entry name" value="HisK_dim/P_dom"/>
</dbReference>
<dbReference type="PRINTS" id="PR00344">
    <property type="entry name" value="BCTRLSENSOR"/>
</dbReference>
<sequence length="501" mass="57800">MVFGYIIIALFMSAMSFYLFLRLNHINKVVDSIVNIDIPSIKNGEKLVDNLLEQIRNEKKYLITKDRAFLNLFDKKKIDFFDRLQSLKKSTPNNKEKKVVINQIKEFYNKYIAMASKEFILLGYDKIIPPDIHYEDKKKRTLDRLTQSINKLILTQRATLIQKIELFQKTTHKSTRIFFAIISFAILCGVIFSYFFTYSICAPIKILKNATEHIAHGDLDYRVVVKSHDEIGTLGTAFNQMCNKLKEIDQMKSEFISNISHNLKTPLTAIREANELMLDKIAGQISKPQMKLLNIIKENTLRLIMMINDLLDISRFEAGLMRYNFQYANIQDVIHKSIEEIRFLAESKNIYIQWRNGVSIPDILLDRDKISQVLDNIFSNAIKFTPSGGIIMVKAHEIETVNISRVFKEQNRLQNVRSFIQVSISDTGVGIPVEYHKKIFDKFQQVVNKGKGGIKGTGLGLFIAKHVILDHGGDIWVENNEGDGCTFHFTLPSRYNYILHS</sequence>
<dbReference type="PROSITE" id="PS50109">
    <property type="entry name" value="HIS_KIN"/>
    <property type="match status" value="1"/>
</dbReference>
<dbReference type="GO" id="GO:0000155">
    <property type="term" value="F:phosphorelay sensor kinase activity"/>
    <property type="evidence" value="ECO:0007669"/>
    <property type="project" value="InterPro"/>
</dbReference>
<dbReference type="PROSITE" id="PS50885">
    <property type="entry name" value="HAMP"/>
    <property type="match status" value="1"/>
</dbReference>
<dbReference type="SUPFAM" id="SSF47384">
    <property type="entry name" value="Homodimeric domain of signal transducing histidine kinase"/>
    <property type="match status" value="1"/>
</dbReference>
<dbReference type="FunFam" id="1.10.287.130:FF:000001">
    <property type="entry name" value="Two-component sensor histidine kinase"/>
    <property type="match status" value="1"/>
</dbReference>
<feature type="transmembrane region" description="Helical" evidence="14">
    <location>
        <begin position="6"/>
        <end position="23"/>
    </location>
</feature>
<evidence type="ECO:0000259" key="15">
    <source>
        <dbReference type="PROSITE" id="PS50109"/>
    </source>
</evidence>
<gene>
    <name evidence="17" type="ORF">KSU1_D0408</name>
</gene>
<dbReference type="SMART" id="SM00388">
    <property type="entry name" value="HisKA"/>
    <property type="match status" value="1"/>
</dbReference>
<evidence type="ECO:0000256" key="9">
    <source>
        <dbReference type="ARBA" id="ARBA00022777"/>
    </source>
</evidence>
<name>I3IPS2_9BACT</name>
<dbReference type="InterPro" id="IPR004358">
    <property type="entry name" value="Sig_transdc_His_kin-like_C"/>
</dbReference>
<protein>
    <recommendedName>
        <fullName evidence="3">histidine kinase</fullName>
        <ecNumber evidence="3">2.7.13.3</ecNumber>
    </recommendedName>
</protein>
<keyword evidence="12" id="KW-0902">Two-component regulatory system</keyword>
<dbReference type="EMBL" id="BAFH01000004">
    <property type="protein sequence ID" value="GAB63717.1"/>
    <property type="molecule type" value="Genomic_DNA"/>
</dbReference>
<evidence type="ECO:0000256" key="11">
    <source>
        <dbReference type="ARBA" id="ARBA00022989"/>
    </source>
</evidence>
<dbReference type="InterPro" id="IPR005467">
    <property type="entry name" value="His_kinase_dom"/>
</dbReference>
<evidence type="ECO:0000256" key="1">
    <source>
        <dbReference type="ARBA" id="ARBA00000085"/>
    </source>
</evidence>
<proteinExistence type="predicted"/>
<evidence type="ECO:0000256" key="12">
    <source>
        <dbReference type="ARBA" id="ARBA00023012"/>
    </source>
</evidence>
<dbReference type="SUPFAM" id="SSF158472">
    <property type="entry name" value="HAMP domain-like"/>
    <property type="match status" value="1"/>
</dbReference>
<dbReference type="Pfam" id="PF00672">
    <property type="entry name" value="HAMP"/>
    <property type="match status" value="1"/>
</dbReference>
<comment type="caution">
    <text evidence="17">The sequence shown here is derived from an EMBL/GenBank/DDBJ whole genome shotgun (WGS) entry which is preliminary data.</text>
</comment>
<evidence type="ECO:0000256" key="2">
    <source>
        <dbReference type="ARBA" id="ARBA00004651"/>
    </source>
</evidence>
<evidence type="ECO:0000313" key="17">
    <source>
        <dbReference type="EMBL" id="GAB63717.1"/>
    </source>
</evidence>
<keyword evidence="7 14" id="KW-0812">Transmembrane</keyword>
<dbReference type="Gene3D" id="1.10.287.130">
    <property type="match status" value="1"/>
</dbReference>
<keyword evidence="13 14" id="KW-0472">Membrane</keyword>
<keyword evidence="18" id="KW-1185">Reference proteome</keyword>
<dbReference type="FunFam" id="3.30.565.10:FF:000006">
    <property type="entry name" value="Sensor histidine kinase WalK"/>
    <property type="match status" value="1"/>
</dbReference>
<reference evidence="17 18" key="1">
    <citation type="journal article" date="2012" name="FEBS Lett.">
        <title>Anammox organism KSU-1 expresses a NirK-type copper-containing nitrite reductase instead of a NirS-type with cytochrome cd1.</title>
        <authorList>
            <person name="Hira D."/>
            <person name="Toh H."/>
            <person name="Migita C.T."/>
            <person name="Okubo H."/>
            <person name="Nishiyama T."/>
            <person name="Hattori M."/>
            <person name="Furukawa K."/>
            <person name="Fujii T."/>
        </authorList>
    </citation>
    <scope>NUCLEOTIDE SEQUENCE [LARGE SCALE GENOMIC DNA]</scope>
</reference>
<dbReference type="GO" id="GO:0005886">
    <property type="term" value="C:plasma membrane"/>
    <property type="evidence" value="ECO:0007669"/>
    <property type="project" value="UniProtKB-SubCell"/>
</dbReference>
<comment type="catalytic activity">
    <reaction evidence="1">
        <text>ATP + protein L-histidine = ADP + protein N-phospho-L-histidine.</text>
        <dbReference type="EC" id="2.7.13.3"/>
    </reaction>
</comment>
<dbReference type="Pfam" id="PF02518">
    <property type="entry name" value="HATPase_c"/>
    <property type="match status" value="1"/>
</dbReference>
<keyword evidence="4" id="KW-1003">Cell membrane</keyword>
<keyword evidence="8" id="KW-0547">Nucleotide-binding</keyword>
<evidence type="ECO:0000259" key="16">
    <source>
        <dbReference type="PROSITE" id="PS50885"/>
    </source>
</evidence>
<dbReference type="eggNOG" id="COG2205">
    <property type="taxonomic scope" value="Bacteria"/>
</dbReference>
<dbReference type="InterPro" id="IPR003660">
    <property type="entry name" value="HAMP_dom"/>
</dbReference>
<evidence type="ECO:0000256" key="7">
    <source>
        <dbReference type="ARBA" id="ARBA00022692"/>
    </source>
</evidence>
<keyword evidence="9 17" id="KW-0418">Kinase</keyword>
<dbReference type="Pfam" id="PF00512">
    <property type="entry name" value="HisKA"/>
    <property type="match status" value="1"/>
</dbReference>
<evidence type="ECO:0000256" key="8">
    <source>
        <dbReference type="ARBA" id="ARBA00022741"/>
    </source>
</evidence>
<evidence type="ECO:0000256" key="6">
    <source>
        <dbReference type="ARBA" id="ARBA00022679"/>
    </source>
</evidence>
<feature type="domain" description="HAMP" evidence="16">
    <location>
        <begin position="198"/>
        <end position="250"/>
    </location>
</feature>
<keyword evidence="11 14" id="KW-1133">Transmembrane helix</keyword>
<evidence type="ECO:0000256" key="4">
    <source>
        <dbReference type="ARBA" id="ARBA00022475"/>
    </source>
</evidence>
<accession>I3IPS2</accession>
<evidence type="ECO:0000256" key="10">
    <source>
        <dbReference type="ARBA" id="ARBA00022840"/>
    </source>
</evidence>
<evidence type="ECO:0000313" key="18">
    <source>
        <dbReference type="Proteomes" id="UP000002985"/>
    </source>
</evidence>
<dbReference type="CDD" id="cd06225">
    <property type="entry name" value="HAMP"/>
    <property type="match status" value="1"/>
</dbReference>
<dbReference type="SUPFAM" id="SSF55874">
    <property type="entry name" value="ATPase domain of HSP90 chaperone/DNA topoisomerase II/histidine kinase"/>
    <property type="match status" value="1"/>
</dbReference>
<dbReference type="Proteomes" id="UP000002985">
    <property type="component" value="Unassembled WGS sequence"/>
</dbReference>
<dbReference type="InterPro" id="IPR003594">
    <property type="entry name" value="HATPase_dom"/>
</dbReference>
<dbReference type="InterPro" id="IPR036890">
    <property type="entry name" value="HATPase_C_sf"/>
</dbReference>